<accession>A0A4Y2LAW5</accession>
<evidence type="ECO:0000313" key="1">
    <source>
        <dbReference type="EMBL" id="GBN11841.1"/>
    </source>
</evidence>
<reference evidence="1 2" key="1">
    <citation type="journal article" date="2019" name="Sci. Rep.">
        <title>Orb-weaving spider Araneus ventricosus genome elucidates the spidroin gene catalogue.</title>
        <authorList>
            <person name="Kono N."/>
            <person name="Nakamura H."/>
            <person name="Ohtoshi R."/>
            <person name="Moran D.A.P."/>
            <person name="Shinohara A."/>
            <person name="Yoshida Y."/>
            <person name="Fujiwara M."/>
            <person name="Mori M."/>
            <person name="Tomita M."/>
            <person name="Arakawa K."/>
        </authorList>
    </citation>
    <scope>NUCLEOTIDE SEQUENCE [LARGE SCALE GENOMIC DNA]</scope>
</reference>
<proteinExistence type="predicted"/>
<comment type="caution">
    <text evidence="1">The sequence shown here is derived from an EMBL/GenBank/DDBJ whole genome shotgun (WGS) entry which is preliminary data.</text>
</comment>
<organism evidence="1 2">
    <name type="scientific">Araneus ventricosus</name>
    <name type="common">Orbweaver spider</name>
    <name type="synonym">Epeira ventricosa</name>
    <dbReference type="NCBI Taxonomy" id="182803"/>
    <lineage>
        <taxon>Eukaryota</taxon>
        <taxon>Metazoa</taxon>
        <taxon>Ecdysozoa</taxon>
        <taxon>Arthropoda</taxon>
        <taxon>Chelicerata</taxon>
        <taxon>Arachnida</taxon>
        <taxon>Araneae</taxon>
        <taxon>Araneomorphae</taxon>
        <taxon>Entelegynae</taxon>
        <taxon>Araneoidea</taxon>
        <taxon>Araneidae</taxon>
        <taxon>Araneus</taxon>
    </lineage>
</organism>
<evidence type="ECO:0000313" key="2">
    <source>
        <dbReference type="Proteomes" id="UP000499080"/>
    </source>
</evidence>
<dbReference type="Proteomes" id="UP000499080">
    <property type="component" value="Unassembled WGS sequence"/>
</dbReference>
<sequence length="336" mass="37484">MVVQTPSTDNDKTIIYYSTPTSEKPVPILSSETTPPQKQSPFHYLFQKAEEDKTNELEIVFSSVKTATASSFKPPHSTKGILEIYSSLDSQDKVDFLETLNERERQALYNSLKDSPVKLQEWEELFKTHTETFIAAFAPIHPQEKSSSDSSLMLHISTKTERDDLNKSIHHLREIIHSKYPISMVPAPLRTKAEEFFSSIESQFSRLLSAIEVRQANSTTFHNKSTQAALPFQNSEAGPKLIKPPSLHQQESSCMPPPLQCHQSRPPTLLLYPTEQTTEEKVDLPNLPLSNLPNSLAKIVNIKNIKSNGLAISLASSEESAISVNSVEGPQLSSSI</sequence>
<protein>
    <submittedName>
        <fullName evidence="1">Uncharacterized protein</fullName>
    </submittedName>
</protein>
<name>A0A4Y2LAW5_ARAVE</name>
<dbReference type="AlphaFoldDB" id="A0A4Y2LAW5"/>
<keyword evidence="2" id="KW-1185">Reference proteome</keyword>
<gene>
    <name evidence="1" type="ORF">AVEN_181399_1</name>
</gene>
<dbReference type="EMBL" id="BGPR01005615">
    <property type="protein sequence ID" value="GBN11841.1"/>
    <property type="molecule type" value="Genomic_DNA"/>
</dbReference>